<proteinExistence type="predicted"/>
<keyword evidence="3" id="KW-1185">Reference proteome</keyword>
<dbReference type="SUPFAM" id="SSF54593">
    <property type="entry name" value="Glyoxalase/Bleomycin resistance protein/Dihydroxybiphenyl dioxygenase"/>
    <property type="match status" value="1"/>
</dbReference>
<name>A0ABU2BFB3_9MICC</name>
<gene>
    <name evidence="2" type="ORF">J2S64_000986</name>
</gene>
<dbReference type="RefSeq" id="WP_310288658.1">
    <property type="nucleotide sequence ID" value="NZ_JAVDYI010000001.1"/>
</dbReference>
<evidence type="ECO:0000259" key="1">
    <source>
        <dbReference type="Pfam" id="PF00903"/>
    </source>
</evidence>
<dbReference type="EMBL" id="JAVDYI010000001">
    <property type="protein sequence ID" value="MDR7357295.1"/>
    <property type="molecule type" value="Genomic_DNA"/>
</dbReference>
<evidence type="ECO:0000313" key="2">
    <source>
        <dbReference type="EMBL" id="MDR7357295.1"/>
    </source>
</evidence>
<dbReference type="InterPro" id="IPR029068">
    <property type="entry name" value="Glyas_Bleomycin-R_OHBP_Dase"/>
</dbReference>
<organism evidence="2 3">
    <name type="scientific">Paeniglutamicibacter sulfureus</name>
    <dbReference type="NCBI Taxonomy" id="43666"/>
    <lineage>
        <taxon>Bacteria</taxon>
        <taxon>Bacillati</taxon>
        <taxon>Actinomycetota</taxon>
        <taxon>Actinomycetes</taxon>
        <taxon>Micrococcales</taxon>
        <taxon>Micrococcaceae</taxon>
        <taxon>Paeniglutamicibacter</taxon>
    </lineage>
</organism>
<dbReference type="InterPro" id="IPR004360">
    <property type="entry name" value="Glyas_Fos-R_dOase_dom"/>
</dbReference>
<dbReference type="Pfam" id="PF00903">
    <property type="entry name" value="Glyoxalase"/>
    <property type="match status" value="1"/>
</dbReference>
<dbReference type="Gene3D" id="3.10.180.10">
    <property type="entry name" value="2,3-Dihydroxybiphenyl 1,2-Dioxygenase, domain 1"/>
    <property type="match status" value="1"/>
</dbReference>
<evidence type="ECO:0000313" key="3">
    <source>
        <dbReference type="Proteomes" id="UP001183817"/>
    </source>
</evidence>
<accession>A0ABU2BFB3</accession>
<reference evidence="2 3" key="1">
    <citation type="submission" date="2023-07" db="EMBL/GenBank/DDBJ databases">
        <title>Sequencing the genomes of 1000 actinobacteria strains.</title>
        <authorList>
            <person name="Klenk H.-P."/>
        </authorList>
    </citation>
    <scope>NUCLEOTIDE SEQUENCE [LARGE SCALE GENOMIC DNA]</scope>
    <source>
        <strain evidence="2 3">DSM 20167</strain>
    </source>
</reference>
<dbReference type="Proteomes" id="UP001183817">
    <property type="component" value="Unassembled WGS sequence"/>
</dbReference>
<feature type="domain" description="Glyoxalase/fosfomycin resistance/dioxygenase" evidence="1">
    <location>
        <begin position="65"/>
        <end position="106"/>
    </location>
</feature>
<comment type="caution">
    <text evidence="2">The sequence shown here is derived from an EMBL/GenBank/DDBJ whole genome shotgun (WGS) entry which is preliminary data.</text>
</comment>
<protein>
    <recommendedName>
        <fullName evidence="1">Glyoxalase/fosfomycin resistance/dioxygenase domain-containing protein</fullName>
    </recommendedName>
</protein>
<sequence length="113" mass="12612">MSSRLMLAALVVDQQFQLCRSYLNGPRSLLPWVHFKPRLERVVASFIDLAAGKVSVRSVVLVLRRRVDDAYRRALDAGASSESAPADMPWGERVARVRDPDGFLLNLGSESTR</sequence>